<name>A0A919BTZ3_STRFL</name>
<comment type="caution">
    <text evidence="1">The sequence shown here is derived from an EMBL/GenBank/DDBJ whole genome shotgun (WGS) entry which is preliminary data.</text>
</comment>
<protein>
    <submittedName>
        <fullName evidence="1">Uncharacterized protein</fullName>
    </submittedName>
</protein>
<organism evidence="1 2">
    <name type="scientific">Streptomyces filamentosus</name>
    <name type="common">Streptomyces roseosporus</name>
    <dbReference type="NCBI Taxonomy" id="67294"/>
    <lineage>
        <taxon>Bacteria</taxon>
        <taxon>Bacillati</taxon>
        <taxon>Actinomycetota</taxon>
        <taxon>Actinomycetes</taxon>
        <taxon>Kitasatosporales</taxon>
        <taxon>Streptomycetaceae</taxon>
        <taxon>Streptomyces</taxon>
    </lineage>
</organism>
<evidence type="ECO:0000313" key="2">
    <source>
        <dbReference type="Proteomes" id="UP000632849"/>
    </source>
</evidence>
<evidence type="ECO:0000313" key="1">
    <source>
        <dbReference type="EMBL" id="GHG15596.1"/>
    </source>
</evidence>
<dbReference type="EMBL" id="BNBE01000003">
    <property type="protein sequence ID" value="GHG15596.1"/>
    <property type="molecule type" value="Genomic_DNA"/>
</dbReference>
<proteinExistence type="predicted"/>
<dbReference type="Proteomes" id="UP000632849">
    <property type="component" value="Unassembled WGS sequence"/>
</dbReference>
<reference evidence="1" key="2">
    <citation type="submission" date="2020-09" db="EMBL/GenBank/DDBJ databases">
        <authorList>
            <person name="Sun Q."/>
            <person name="Ohkuma M."/>
        </authorList>
    </citation>
    <scope>NUCLEOTIDE SEQUENCE</scope>
    <source>
        <strain evidence="1">JCM 4122</strain>
    </source>
</reference>
<dbReference type="AlphaFoldDB" id="A0A919BTZ3"/>
<keyword evidence="2" id="KW-1185">Reference proteome</keyword>
<reference evidence="1" key="1">
    <citation type="journal article" date="2014" name="Int. J. Syst. Evol. Microbiol.">
        <title>Complete genome sequence of Corynebacterium casei LMG S-19264T (=DSM 44701T), isolated from a smear-ripened cheese.</title>
        <authorList>
            <consortium name="US DOE Joint Genome Institute (JGI-PGF)"/>
            <person name="Walter F."/>
            <person name="Albersmeier A."/>
            <person name="Kalinowski J."/>
            <person name="Ruckert C."/>
        </authorList>
    </citation>
    <scope>NUCLEOTIDE SEQUENCE</scope>
    <source>
        <strain evidence="1">JCM 4122</strain>
    </source>
</reference>
<sequence>MRGLPAGTRSKTDRLPRARILVVRTLICKPGVGSVGPPPRYVILRRGGANKVALAVDFFDEAFGLEEREGAP</sequence>
<accession>A0A919BTZ3</accession>
<gene>
    <name evidence="1" type="ORF">GCM10017667_56480</name>
</gene>